<dbReference type="Proteomes" id="UP000195442">
    <property type="component" value="Unassembled WGS sequence"/>
</dbReference>
<dbReference type="RefSeq" id="WP_087147480.1">
    <property type="nucleotide sequence ID" value="NZ_FUKJ01000281.1"/>
</dbReference>
<proteinExistence type="inferred from homology"/>
<keyword evidence="5" id="KW-1185">Reference proteome</keyword>
<evidence type="ECO:0000313" key="4">
    <source>
        <dbReference type="EMBL" id="SJM93686.1"/>
    </source>
</evidence>
<dbReference type="AlphaFoldDB" id="A0A1R4HBX7"/>
<evidence type="ECO:0000256" key="2">
    <source>
        <dbReference type="SAM" id="SignalP"/>
    </source>
</evidence>
<dbReference type="Gene3D" id="1.10.1470.10">
    <property type="entry name" value="YjbJ"/>
    <property type="match status" value="1"/>
</dbReference>
<evidence type="ECO:0000313" key="5">
    <source>
        <dbReference type="Proteomes" id="UP000195442"/>
    </source>
</evidence>
<evidence type="ECO:0000256" key="1">
    <source>
        <dbReference type="ARBA" id="ARBA00009129"/>
    </source>
</evidence>
<feature type="chain" id="PRO_5012481313" evidence="2">
    <location>
        <begin position="27"/>
        <end position="96"/>
    </location>
</feature>
<name>A0A1R4HBX7_9GAMM</name>
<comment type="similarity">
    <text evidence="1">Belongs to the UPF0337 (CsbD) family.</text>
</comment>
<feature type="signal peptide" evidence="2">
    <location>
        <begin position="1"/>
        <end position="26"/>
    </location>
</feature>
<dbReference type="SUPFAM" id="SSF69047">
    <property type="entry name" value="Hypothetical protein YjbJ"/>
    <property type="match status" value="1"/>
</dbReference>
<feature type="domain" description="CsbD-like" evidence="3">
    <location>
        <begin position="38"/>
        <end position="90"/>
    </location>
</feature>
<reference evidence="5" key="1">
    <citation type="submission" date="2017-02" db="EMBL/GenBank/DDBJ databases">
        <authorList>
            <person name="Daims H."/>
        </authorList>
    </citation>
    <scope>NUCLEOTIDE SEQUENCE [LARGE SCALE GENOMIC DNA]</scope>
</reference>
<dbReference type="InterPro" id="IPR036629">
    <property type="entry name" value="YjbJ_sf"/>
</dbReference>
<dbReference type="OrthoDB" id="8564562at2"/>
<gene>
    <name evidence="4" type="ORF">CRENPOLYSF2_3510003</name>
</gene>
<accession>A0A1R4HBX7</accession>
<dbReference type="EMBL" id="FUKJ01000281">
    <property type="protein sequence ID" value="SJM93686.1"/>
    <property type="molecule type" value="Genomic_DNA"/>
</dbReference>
<dbReference type="Pfam" id="PF05532">
    <property type="entry name" value="CsbD"/>
    <property type="match status" value="1"/>
</dbReference>
<protein>
    <submittedName>
        <fullName evidence="4">CsbD family protein</fullName>
    </submittedName>
</protein>
<dbReference type="InterPro" id="IPR008462">
    <property type="entry name" value="CsbD"/>
</dbReference>
<evidence type="ECO:0000259" key="3">
    <source>
        <dbReference type="Pfam" id="PF05532"/>
    </source>
</evidence>
<keyword evidence="2" id="KW-0732">Signal</keyword>
<sequence>MKITNIKLIGLWAIVFLTFTSFGAYAEETQSDSTINSDQVDGRVEESKGAVKEITGKILDDKGMEIEGNVQKNLGKAQAGFGDLKKEIKDDIKKDN</sequence>
<organism evidence="4 5">
    <name type="scientific">Crenothrix polyspora</name>
    <dbReference type="NCBI Taxonomy" id="360316"/>
    <lineage>
        <taxon>Bacteria</taxon>
        <taxon>Pseudomonadati</taxon>
        <taxon>Pseudomonadota</taxon>
        <taxon>Gammaproteobacteria</taxon>
        <taxon>Methylococcales</taxon>
        <taxon>Crenotrichaceae</taxon>
        <taxon>Crenothrix</taxon>
    </lineage>
</organism>